<keyword evidence="1" id="KW-0732">Signal</keyword>
<reference evidence="3 4" key="1">
    <citation type="submission" date="2019-10" db="EMBL/GenBank/DDBJ databases">
        <title>Glaciimonas soli sp. nov., a psychrophilic bacterium isolated from the forest soil of a high elevation mountain in Taiwan.</title>
        <authorList>
            <person name="Wang L.-T."/>
            <person name="Shieh W.Y."/>
        </authorList>
    </citation>
    <scope>NUCLEOTIDE SEQUENCE [LARGE SCALE GENOMIC DNA]</scope>
    <source>
        <strain evidence="3 4">GS1</strain>
    </source>
</reference>
<evidence type="ECO:0000313" key="4">
    <source>
        <dbReference type="Proteomes" id="UP000451565"/>
    </source>
</evidence>
<dbReference type="OrthoDB" id="5568302at2"/>
<feature type="chain" id="PRO_5032415970" evidence="1">
    <location>
        <begin position="23"/>
        <end position="200"/>
    </location>
</feature>
<evidence type="ECO:0000313" key="3">
    <source>
        <dbReference type="EMBL" id="MQR00579.1"/>
    </source>
</evidence>
<evidence type="ECO:0000256" key="1">
    <source>
        <dbReference type="SAM" id="SignalP"/>
    </source>
</evidence>
<feature type="signal peptide" evidence="1">
    <location>
        <begin position="1"/>
        <end position="22"/>
    </location>
</feature>
<dbReference type="InterPro" id="IPR005586">
    <property type="entry name" value="ABC_trans_aux"/>
</dbReference>
<dbReference type="AlphaFoldDB" id="A0A843YL42"/>
<sequence>MHNIMKTFAAIAIIFLAGCASKITPPTQYDFGPLPSTAITTKVLPAISLADVDSPAWLDNTMMMYRLAYANDLQPHPYATTRWSMTPGQLFSQRLKARIGQAGGAVVALSDGALNIPLLRIDMDDFSQSFDSASHSVAQVSLRASLFNGRNLVAQKTFSRQEPTPTADAEGGARAFAIANDAVITDVLDWLSSLPVSKAK</sequence>
<dbReference type="Pfam" id="PF03886">
    <property type="entry name" value="ABC_trans_aux"/>
    <property type="match status" value="1"/>
</dbReference>
<evidence type="ECO:0000259" key="2">
    <source>
        <dbReference type="Pfam" id="PF03886"/>
    </source>
</evidence>
<dbReference type="SUPFAM" id="SSF159594">
    <property type="entry name" value="XCC0632-like"/>
    <property type="match status" value="1"/>
</dbReference>
<comment type="caution">
    <text evidence="3">The sequence shown here is derived from an EMBL/GenBank/DDBJ whole genome shotgun (WGS) entry which is preliminary data.</text>
</comment>
<dbReference type="Gene3D" id="3.40.50.10610">
    <property type="entry name" value="ABC-type transport auxiliary lipoprotein component"/>
    <property type="match status" value="1"/>
</dbReference>
<organism evidence="3 4">
    <name type="scientific">Glaciimonas soli</name>
    <dbReference type="NCBI Taxonomy" id="2590999"/>
    <lineage>
        <taxon>Bacteria</taxon>
        <taxon>Pseudomonadati</taxon>
        <taxon>Pseudomonadota</taxon>
        <taxon>Betaproteobacteria</taxon>
        <taxon>Burkholderiales</taxon>
        <taxon>Oxalobacteraceae</taxon>
        <taxon>Glaciimonas</taxon>
    </lineage>
</organism>
<accession>A0A843YL42</accession>
<keyword evidence="4" id="KW-1185">Reference proteome</keyword>
<dbReference type="Proteomes" id="UP000451565">
    <property type="component" value="Unassembled WGS sequence"/>
</dbReference>
<dbReference type="PROSITE" id="PS51257">
    <property type="entry name" value="PROKAR_LIPOPROTEIN"/>
    <property type="match status" value="1"/>
</dbReference>
<gene>
    <name evidence="3" type="ORF">GEV47_07770</name>
</gene>
<proteinExistence type="predicted"/>
<dbReference type="EMBL" id="WINI01000003">
    <property type="protein sequence ID" value="MQR00579.1"/>
    <property type="molecule type" value="Genomic_DNA"/>
</dbReference>
<feature type="domain" description="ABC-type transport auxiliary lipoprotein component" evidence="2">
    <location>
        <begin position="38"/>
        <end position="185"/>
    </location>
</feature>
<protein>
    <submittedName>
        <fullName evidence="3">ABC transporter</fullName>
    </submittedName>
</protein>
<name>A0A843YL42_9BURK</name>